<evidence type="ECO:0000313" key="3">
    <source>
        <dbReference type="Proteomes" id="UP001199631"/>
    </source>
</evidence>
<accession>A0AAW5B852</accession>
<evidence type="ECO:0008006" key="4">
    <source>
        <dbReference type="Google" id="ProtNLM"/>
    </source>
</evidence>
<evidence type="ECO:0000256" key="1">
    <source>
        <dbReference type="SAM" id="MobiDB-lite"/>
    </source>
</evidence>
<comment type="caution">
    <text evidence="2">The sequence shown here is derived from an EMBL/GenBank/DDBJ whole genome shotgun (WGS) entry which is preliminary data.</text>
</comment>
<name>A0AAW5B852_9BACI</name>
<reference evidence="2 3" key="1">
    <citation type="journal article" date="2022" name="Evol. Bioinform. Online">
        <title>Draft Genome Sequence of Oceanobacillus jordanicus Strain GSFE11, a Halotolerant Plant Growth-Promoting Bacterial Endophyte Isolated From the Jordan Valley.</title>
        <authorList>
            <person name="Alhindi T."/>
            <person name="Albdaiwi R."/>
        </authorList>
    </citation>
    <scope>NUCLEOTIDE SEQUENCE [LARGE SCALE GENOMIC DNA]</scope>
    <source>
        <strain evidence="2 3">GSFE11</strain>
    </source>
</reference>
<sequence>MRKLVQTSLITIATPVLIICSILMTEDKPADPVTASAKSHQTLNKEQTSKTFPQQPELKEEKVKELTRAFMDTLVQEADESYRVTNMDTKAELFAAFESIAVKETVEPYVSFYFEEKPDGLYILPTETPPWFIAENPYDMVQLDNDLVKVKQENETALHGAYTIEIEFVYDKQWKIGNVTIS</sequence>
<keyword evidence="3" id="KW-1185">Reference proteome</keyword>
<organism evidence="2 3">
    <name type="scientific">Oceanobacillus jordanicus</name>
    <dbReference type="NCBI Taxonomy" id="2867266"/>
    <lineage>
        <taxon>Bacteria</taxon>
        <taxon>Bacillati</taxon>
        <taxon>Bacillota</taxon>
        <taxon>Bacilli</taxon>
        <taxon>Bacillales</taxon>
        <taxon>Bacillaceae</taxon>
        <taxon>Oceanobacillus</taxon>
    </lineage>
</organism>
<protein>
    <recommendedName>
        <fullName evidence="4">DUF3993 domain-containing protein</fullName>
    </recommendedName>
</protein>
<proteinExistence type="predicted"/>
<evidence type="ECO:0000313" key="2">
    <source>
        <dbReference type="EMBL" id="MCG3419592.1"/>
    </source>
</evidence>
<feature type="region of interest" description="Disordered" evidence="1">
    <location>
        <begin position="33"/>
        <end position="58"/>
    </location>
</feature>
<dbReference type="EMBL" id="JAIFZM010000008">
    <property type="protein sequence ID" value="MCG3419592.1"/>
    <property type="molecule type" value="Genomic_DNA"/>
</dbReference>
<gene>
    <name evidence="2" type="ORF">K3T81_10535</name>
</gene>
<dbReference type="RefSeq" id="WP_238019933.1">
    <property type="nucleotide sequence ID" value="NZ_JAIFZM010000008.1"/>
</dbReference>
<dbReference type="AlphaFoldDB" id="A0AAW5B852"/>
<feature type="compositionally biased region" description="Polar residues" evidence="1">
    <location>
        <begin position="36"/>
        <end position="54"/>
    </location>
</feature>
<dbReference type="Proteomes" id="UP001199631">
    <property type="component" value="Unassembled WGS sequence"/>
</dbReference>